<gene>
    <name evidence="1" type="ORF">H8712_02445</name>
</gene>
<accession>A0ABR7P8B1</accession>
<protein>
    <submittedName>
        <fullName evidence="1">DUF3793 family protein</fullName>
    </submittedName>
</protein>
<sequence>MLEQYLVEHCSPTLAGLKTANLFSVRFIDEEELNQHIKQCEKKFLNKGISLILLKKRAGTALIYVCRREKLQKDLQKNGVKEFLKKYGYENTDEEEAIACLKARLNLEEKFPHEIGLFLGYPLGDVIGFIENAGKNSKCAGCWKVYCNECETMKLFEKFKKCTRIYTKLWRQGTSVEKLTVAA</sequence>
<dbReference type="Proteomes" id="UP000661649">
    <property type="component" value="Unassembled WGS sequence"/>
</dbReference>
<dbReference type="EMBL" id="JACRTP010000001">
    <property type="protein sequence ID" value="MBC8627497.1"/>
    <property type="molecule type" value="Genomic_DNA"/>
</dbReference>
<dbReference type="Pfam" id="PF12672">
    <property type="entry name" value="DUF3793"/>
    <property type="match status" value="1"/>
</dbReference>
<reference evidence="1 2" key="1">
    <citation type="submission" date="2020-08" db="EMBL/GenBank/DDBJ databases">
        <title>Genome public.</title>
        <authorList>
            <person name="Liu C."/>
            <person name="Sun Q."/>
        </authorList>
    </citation>
    <scope>NUCLEOTIDE SEQUENCE [LARGE SCALE GENOMIC DNA]</scope>
    <source>
        <strain evidence="1 2">3_YM_SP_D4_24.mj</strain>
    </source>
</reference>
<dbReference type="RefSeq" id="WP_187558161.1">
    <property type="nucleotide sequence ID" value="NZ_JACRTP010000001.1"/>
</dbReference>
<evidence type="ECO:0000313" key="2">
    <source>
        <dbReference type="Proteomes" id="UP000661649"/>
    </source>
</evidence>
<keyword evidence="2" id="KW-1185">Reference proteome</keyword>
<comment type="caution">
    <text evidence="1">The sequence shown here is derived from an EMBL/GenBank/DDBJ whole genome shotgun (WGS) entry which is preliminary data.</text>
</comment>
<name>A0ABR7P8B1_9FIRM</name>
<evidence type="ECO:0000313" key="1">
    <source>
        <dbReference type="EMBL" id="MBC8627497.1"/>
    </source>
</evidence>
<proteinExistence type="predicted"/>
<organism evidence="1 2">
    <name type="scientific">Blautia stercoris</name>
    <dbReference type="NCBI Taxonomy" id="871664"/>
    <lineage>
        <taxon>Bacteria</taxon>
        <taxon>Bacillati</taxon>
        <taxon>Bacillota</taxon>
        <taxon>Clostridia</taxon>
        <taxon>Lachnospirales</taxon>
        <taxon>Lachnospiraceae</taxon>
        <taxon>Blautia</taxon>
    </lineage>
</organism>
<dbReference type="InterPro" id="IPR024523">
    <property type="entry name" value="DUF3793"/>
</dbReference>